<keyword evidence="5" id="KW-0735">Signal-anchor</keyword>
<dbReference type="FunFam" id="3.10.100.10:FF:000115">
    <property type="entry name" value="C-type lectin domain family 4 member K"/>
    <property type="match status" value="1"/>
</dbReference>
<organism evidence="14 15">
    <name type="scientific">Myotis brandtii</name>
    <name type="common">Brandt's bat</name>
    <dbReference type="NCBI Taxonomy" id="109478"/>
    <lineage>
        <taxon>Eukaryota</taxon>
        <taxon>Metazoa</taxon>
        <taxon>Chordata</taxon>
        <taxon>Craniata</taxon>
        <taxon>Vertebrata</taxon>
        <taxon>Euteleostomi</taxon>
        <taxon>Mammalia</taxon>
        <taxon>Eutheria</taxon>
        <taxon>Laurasiatheria</taxon>
        <taxon>Chiroptera</taxon>
        <taxon>Yangochiroptera</taxon>
        <taxon>Vespertilionidae</taxon>
        <taxon>Myotis</taxon>
    </lineage>
</organism>
<name>S7PDY5_MYOBR</name>
<dbReference type="EMBL" id="KE162504">
    <property type="protein sequence ID" value="EPQ08708.1"/>
    <property type="molecule type" value="Genomic_DNA"/>
</dbReference>
<evidence type="ECO:0000256" key="1">
    <source>
        <dbReference type="ARBA" id="ARBA00004606"/>
    </source>
</evidence>
<protein>
    <recommendedName>
        <fullName evidence="11">C-type lectin domain family 4 member K</fullName>
    </recommendedName>
    <alternativeName>
        <fullName evidence="12">Langerin</fullName>
    </alternativeName>
</protein>
<evidence type="ECO:0000256" key="2">
    <source>
        <dbReference type="ARBA" id="ARBA00011233"/>
    </source>
</evidence>
<dbReference type="GO" id="GO:0030246">
    <property type="term" value="F:carbohydrate binding"/>
    <property type="evidence" value="ECO:0007669"/>
    <property type="project" value="UniProtKB-KW"/>
</dbReference>
<evidence type="ECO:0000256" key="5">
    <source>
        <dbReference type="ARBA" id="ARBA00022968"/>
    </source>
</evidence>
<dbReference type="Pfam" id="PF00059">
    <property type="entry name" value="Lectin_C"/>
    <property type="match status" value="1"/>
</dbReference>
<comment type="subcellular location">
    <subcellularLocation>
        <location evidence="1">Membrane</location>
        <topology evidence="1">Single-pass type II membrane protein</topology>
    </subcellularLocation>
</comment>
<evidence type="ECO:0000259" key="13">
    <source>
        <dbReference type="PROSITE" id="PS50041"/>
    </source>
</evidence>
<dbReference type="InterPro" id="IPR050111">
    <property type="entry name" value="C-type_lectin/snaclec_domain"/>
</dbReference>
<dbReference type="Gene3D" id="3.10.100.10">
    <property type="entry name" value="Mannose-Binding Protein A, subunit A"/>
    <property type="match status" value="1"/>
</dbReference>
<keyword evidence="8" id="KW-0472">Membrane</keyword>
<keyword evidence="3" id="KW-0812">Transmembrane</keyword>
<dbReference type="eggNOG" id="KOG4297">
    <property type="taxonomic scope" value="Eukaryota"/>
</dbReference>
<dbReference type="AlphaFoldDB" id="S7PDY5"/>
<dbReference type="Proteomes" id="UP000052978">
    <property type="component" value="Unassembled WGS sequence"/>
</dbReference>
<dbReference type="InterPro" id="IPR033989">
    <property type="entry name" value="CD209-like_CTLD"/>
</dbReference>
<keyword evidence="7" id="KW-0175">Coiled coil</keyword>
<dbReference type="InterPro" id="IPR016186">
    <property type="entry name" value="C-type_lectin-like/link_sf"/>
</dbReference>
<evidence type="ECO:0000256" key="3">
    <source>
        <dbReference type="ARBA" id="ARBA00022692"/>
    </source>
</evidence>
<dbReference type="InterPro" id="IPR016187">
    <property type="entry name" value="CTDL_fold"/>
</dbReference>
<dbReference type="InterPro" id="IPR001304">
    <property type="entry name" value="C-type_lectin-like"/>
</dbReference>
<dbReference type="SMART" id="SM00034">
    <property type="entry name" value="CLECT"/>
    <property type="match status" value="1"/>
</dbReference>
<evidence type="ECO:0000256" key="7">
    <source>
        <dbReference type="ARBA" id="ARBA00023054"/>
    </source>
</evidence>
<evidence type="ECO:0000256" key="8">
    <source>
        <dbReference type="ARBA" id="ARBA00023136"/>
    </source>
</evidence>
<dbReference type="InterPro" id="IPR018378">
    <property type="entry name" value="C-type_lectin_CS"/>
</dbReference>
<evidence type="ECO:0000256" key="11">
    <source>
        <dbReference type="ARBA" id="ARBA00074414"/>
    </source>
</evidence>
<dbReference type="SUPFAM" id="SSF58100">
    <property type="entry name" value="Bacterial hemolysins"/>
    <property type="match status" value="1"/>
</dbReference>
<dbReference type="SUPFAM" id="SSF56436">
    <property type="entry name" value="C-type lectin-like"/>
    <property type="match status" value="1"/>
</dbReference>
<proteinExistence type="predicted"/>
<dbReference type="Gene3D" id="1.20.5.170">
    <property type="match status" value="1"/>
</dbReference>
<gene>
    <name evidence="14" type="ORF">D623_10023140</name>
</gene>
<evidence type="ECO:0000313" key="14">
    <source>
        <dbReference type="EMBL" id="EPQ08708.1"/>
    </source>
</evidence>
<dbReference type="PROSITE" id="PS50041">
    <property type="entry name" value="C_TYPE_LECTIN_2"/>
    <property type="match status" value="1"/>
</dbReference>
<sequence>MGSSPVLRKPCTVRAAFVILTLVLLASVVLQAILYPWFMGTLSDVKTNAQLLNSRVDNISTLSSEIKRNRGGVKAAGIQVQMVNASLDYVHSQIRRLETGMKAVNAQIQMLTRSWEEVYSLNAQLPELKRDLDKASALNVKIRGLQSNLENISTLLKQQNDILQMVSQGWKYFEKNFYYFSHVPKTWYSAQQFCVSRNSQLTSVTSDSEQEFLYKTAGGLPYWIGLTKAGTDGDWYWVDETPFNKVQSMKFWIPGEPNNLGNNEHCANLKMSSLQSWNDSPCDHPFLFICKRRYIPSEP</sequence>
<evidence type="ECO:0000256" key="9">
    <source>
        <dbReference type="ARBA" id="ARBA00023157"/>
    </source>
</evidence>
<reference evidence="14 15" key="1">
    <citation type="journal article" date="2013" name="Nat. Commun.">
        <title>Genome analysis reveals insights into physiology and longevity of the Brandt's bat Myotis brandtii.</title>
        <authorList>
            <person name="Seim I."/>
            <person name="Fang X."/>
            <person name="Xiong Z."/>
            <person name="Lobanov A.V."/>
            <person name="Huang Z."/>
            <person name="Ma S."/>
            <person name="Feng Y."/>
            <person name="Turanov A.A."/>
            <person name="Zhu Y."/>
            <person name="Lenz T.L."/>
            <person name="Gerashchenko M.V."/>
            <person name="Fan D."/>
            <person name="Hee Yim S."/>
            <person name="Yao X."/>
            <person name="Jordan D."/>
            <person name="Xiong Y."/>
            <person name="Ma Y."/>
            <person name="Lyapunov A.N."/>
            <person name="Chen G."/>
            <person name="Kulakova O.I."/>
            <person name="Sun Y."/>
            <person name="Lee S.G."/>
            <person name="Bronson R.T."/>
            <person name="Moskalev A.A."/>
            <person name="Sunyaev S.R."/>
            <person name="Zhang G."/>
            <person name="Krogh A."/>
            <person name="Wang J."/>
            <person name="Gladyshev V.N."/>
        </authorList>
    </citation>
    <scope>NUCLEOTIDE SEQUENCE [LARGE SCALE GENOMIC DNA]</scope>
</reference>
<evidence type="ECO:0000256" key="4">
    <source>
        <dbReference type="ARBA" id="ARBA00022734"/>
    </source>
</evidence>
<keyword evidence="15" id="KW-1185">Reference proteome</keyword>
<keyword evidence="6" id="KW-1133">Transmembrane helix</keyword>
<keyword evidence="9" id="KW-1015">Disulfide bond</keyword>
<comment type="subunit">
    <text evidence="2">Homotrimer.</text>
</comment>
<dbReference type="PROSITE" id="PS00615">
    <property type="entry name" value="C_TYPE_LECTIN_1"/>
    <property type="match status" value="1"/>
</dbReference>
<dbReference type="GO" id="GO:0016020">
    <property type="term" value="C:membrane"/>
    <property type="evidence" value="ECO:0007669"/>
    <property type="project" value="UniProtKB-SubCell"/>
</dbReference>
<accession>S7PDY5</accession>
<keyword evidence="10" id="KW-0325">Glycoprotein</keyword>
<evidence type="ECO:0000256" key="6">
    <source>
        <dbReference type="ARBA" id="ARBA00022989"/>
    </source>
</evidence>
<evidence type="ECO:0000256" key="12">
    <source>
        <dbReference type="ARBA" id="ARBA00080079"/>
    </source>
</evidence>
<evidence type="ECO:0000256" key="10">
    <source>
        <dbReference type="ARBA" id="ARBA00023180"/>
    </source>
</evidence>
<feature type="domain" description="C-type lectin" evidence="13">
    <location>
        <begin position="173"/>
        <end position="291"/>
    </location>
</feature>
<dbReference type="PANTHER" id="PTHR22803">
    <property type="entry name" value="MANNOSE, PHOSPHOLIPASE, LECTIN RECEPTOR RELATED"/>
    <property type="match status" value="1"/>
</dbReference>
<dbReference type="CDD" id="cd03590">
    <property type="entry name" value="CLECT_DC-SIGN_like"/>
    <property type="match status" value="1"/>
</dbReference>
<evidence type="ECO:0000313" key="15">
    <source>
        <dbReference type="Proteomes" id="UP000052978"/>
    </source>
</evidence>
<keyword evidence="4 14" id="KW-0430">Lectin</keyword>